<keyword evidence="2" id="KW-1185">Reference proteome</keyword>
<dbReference type="EMBL" id="CAJVQC010148925">
    <property type="protein sequence ID" value="CAG8845932.1"/>
    <property type="molecule type" value="Genomic_DNA"/>
</dbReference>
<evidence type="ECO:0000313" key="2">
    <source>
        <dbReference type="Proteomes" id="UP000789920"/>
    </source>
</evidence>
<protein>
    <submittedName>
        <fullName evidence="1">25247_t:CDS:1</fullName>
    </submittedName>
</protein>
<feature type="non-terminal residue" evidence="1">
    <location>
        <position position="1"/>
    </location>
</feature>
<accession>A0ACA9SPY5</accession>
<feature type="non-terminal residue" evidence="1">
    <location>
        <position position="145"/>
    </location>
</feature>
<reference evidence="1" key="1">
    <citation type="submission" date="2021-06" db="EMBL/GenBank/DDBJ databases">
        <authorList>
            <person name="Kallberg Y."/>
            <person name="Tangrot J."/>
            <person name="Rosling A."/>
        </authorList>
    </citation>
    <scope>NUCLEOTIDE SEQUENCE</scope>
    <source>
        <strain evidence="1">MA461A</strain>
    </source>
</reference>
<proteinExistence type="predicted"/>
<sequence>PIQIKYRSTENLQIYDPRMNHESGPKTLNHYLRDFDKLLSHIIFDENENSFRIRYGIFIVNDKVHIPEWYPSTTNIVMGKQTQFYGSEETILNKIDRAMIAAHTDTVETIFKNLSNETWSQIEKDQDMKVNCINANIYITSMIMS</sequence>
<gene>
    <name evidence="1" type="ORF">RPERSI_LOCUS33890</name>
</gene>
<organism evidence="1 2">
    <name type="scientific">Racocetra persica</name>
    <dbReference type="NCBI Taxonomy" id="160502"/>
    <lineage>
        <taxon>Eukaryota</taxon>
        <taxon>Fungi</taxon>
        <taxon>Fungi incertae sedis</taxon>
        <taxon>Mucoromycota</taxon>
        <taxon>Glomeromycotina</taxon>
        <taxon>Glomeromycetes</taxon>
        <taxon>Diversisporales</taxon>
        <taxon>Gigasporaceae</taxon>
        <taxon>Racocetra</taxon>
    </lineage>
</organism>
<name>A0ACA9SPY5_9GLOM</name>
<evidence type="ECO:0000313" key="1">
    <source>
        <dbReference type="EMBL" id="CAG8845932.1"/>
    </source>
</evidence>
<comment type="caution">
    <text evidence="1">The sequence shown here is derived from an EMBL/GenBank/DDBJ whole genome shotgun (WGS) entry which is preliminary data.</text>
</comment>
<dbReference type="Proteomes" id="UP000789920">
    <property type="component" value="Unassembled WGS sequence"/>
</dbReference>